<dbReference type="SUPFAM" id="SSF54928">
    <property type="entry name" value="RNA-binding domain, RBD"/>
    <property type="match status" value="2"/>
</dbReference>
<dbReference type="InterPro" id="IPR035979">
    <property type="entry name" value="RBD_domain_sf"/>
</dbReference>
<feature type="domain" description="RRM" evidence="3">
    <location>
        <begin position="454"/>
        <end position="533"/>
    </location>
</feature>
<feature type="region of interest" description="Disordered" evidence="2">
    <location>
        <begin position="533"/>
        <end position="559"/>
    </location>
</feature>
<evidence type="ECO:0000256" key="1">
    <source>
        <dbReference type="PROSITE-ProRule" id="PRU00176"/>
    </source>
</evidence>
<comment type="caution">
    <text evidence="4">The sequence shown here is derived from an EMBL/GenBank/DDBJ whole genome shotgun (WGS) entry which is preliminary data.</text>
</comment>
<evidence type="ECO:0000313" key="5">
    <source>
        <dbReference type="Proteomes" id="UP000521872"/>
    </source>
</evidence>
<evidence type="ECO:0000256" key="2">
    <source>
        <dbReference type="SAM" id="MobiDB-lite"/>
    </source>
</evidence>
<protein>
    <recommendedName>
        <fullName evidence="3">RRM domain-containing protein</fullName>
    </recommendedName>
</protein>
<evidence type="ECO:0000313" key="4">
    <source>
        <dbReference type="EMBL" id="KAF4611702.1"/>
    </source>
</evidence>
<dbReference type="SMART" id="SM00360">
    <property type="entry name" value="RRM"/>
    <property type="match status" value="2"/>
</dbReference>
<accession>A0A8H4QIG2</accession>
<dbReference type="AlphaFoldDB" id="A0A8H4QIG2"/>
<reference evidence="4 5" key="1">
    <citation type="submission" date="2019-12" db="EMBL/GenBank/DDBJ databases">
        <authorList>
            <person name="Floudas D."/>
            <person name="Bentzer J."/>
            <person name="Ahren D."/>
            <person name="Johansson T."/>
            <person name="Persson P."/>
            <person name="Tunlid A."/>
        </authorList>
    </citation>
    <scope>NUCLEOTIDE SEQUENCE [LARGE SCALE GENOMIC DNA]</scope>
    <source>
        <strain evidence="4 5">CBS 102.39</strain>
    </source>
</reference>
<keyword evidence="1" id="KW-0694">RNA-binding</keyword>
<dbReference type="InterPro" id="IPR000504">
    <property type="entry name" value="RRM_dom"/>
</dbReference>
<dbReference type="PANTHER" id="PTHR15241">
    <property type="entry name" value="TRANSFORMER-2-RELATED"/>
    <property type="match status" value="1"/>
</dbReference>
<dbReference type="Proteomes" id="UP000521872">
    <property type="component" value="Unassembled WGS sequence"/>
</dbReference>
<sequence>MQKWTPRRELCLPNELIHKIILQVLRDGVHTICVSSEDTTWEKGMMDTLHGVSVGFKAISTEIALKAFDIPKYDRTDDGSIRQVMRKIFIYLGHLGTRLRHPSHWGSVSFQTIDCTASSIVFGYALYLSCLSLRRNASRSPREVFDSTHKVILSALVQSQALCERVYPVEMTYRLRESIDEEFALARYGLTIVHSFSELQQHAHSLEVLRPTREQDGSGPISIEEVHEEYAAILADRALQTEPKIYDLPGVHTGLRTLSMLQFDEDKFNLGERIHRLVGLWSVGCPFLNKDAKLWISTGLAARVTPARSLSTLVASKAAFSVPRTCTASAVSRLAVRAFSSAQPLAYEERPRFDRSQNSEPSNAIYVGNMPWSMTKEELIETFSEFGTVENVRIQTHADGRPRGFAHITFSSVDNASAAVSSAREEPIHVSGRDLVVDFAKPAAQSYTKIEPSHKVYFQRYLGSEVDLRQSIGDFGNKIVSVYFIRDGNTGEKLNNGFLEFPDVDTADAFIKEYNGIAISEGSQPLNLSFARARKDNGPRQDRGPKRAHYTKRDYNSRY</sequence>
<name>A0A8H4QIG2_9AGAR</name>
<dbReference type="PROSITE" id="PS50102">
    <property type="entry name" value="RRM"/>
    <property type="match status" value="2"/>
</dbReference>
<dbReference type="CDD" id="cd00590">
    <property type="entry name" value="RRM_SF"/>
    <property type="match status" value="1"/>
</dbReference>
<dbReference type="InterPro" id="IPR012677">
    <property type="entry name" value="Nucleotide-bd_a/b_plait_sf"/>
</dbReference>
<proteinExistence type="predicted"/>
<keyword evidence="5" id="KW-1185">Reference proteome</keyword>
<dbReference type="EMBL" id="JAACJL010000057">
    <property type="protein sequence ID" value="KAF4611702.1"/>
    <property type="molecule type" value="Genomic_DNA"/>
</dbReference>
<gene>
    <name evidence="4" type="ORF">D9613_004011</name>
</gene>
<organism evidence="4 5">
    <name type="scientific">Agrocybe pediades</name>
    <dbReference type="NCBI Taxonomy" id="84607"/>
    <lineage>
        <taxon>Eukaryota</taxon>
        <taxon>Fungi</taxon>
        <taxon>Dikarya</taxon>
        <taxon>Basidiomycota</taxon>
        <taxon>Agaricomycotina</taxon>
        <taxon>Agaricomycetes</taxon>
        <taxon>Agaricomycetidae</taxon>
        <taxon>Agaricales</taxon>
        <taxon>Agaricineae</taxon>
        <taxon>Strophariaceae</taxon>
        <taxon>Agrocybe</taxon>
    </lineage>
</organism>
<dbReference type="GO" id="GO:0003723">
    <property type="term" value="F:RNA binding"/>
    <property type="evidence" value="ECO:0007669"/>
    <property type="project" value="UniProtKB-UniRule"/>
</dbReference>
<dbReference type="PANTHER" id="PTHR15241:SF304">
    <property type="entry name" value="RRM DOMAIN-CONTAINING PROTEIN"/>
    <property type="match status" value="1"/>
</dbReference>
<dbReference type="Gene3D" id="3.30.70.330">
    <property type="match status" value="2"/>
</dbReference>
<feature type="domain" description="RRM" evidence="3">
    <location>
        <begin position="363"/>
        <end position="442"/>
    </location>
</feature>
<evidence type="ECO:0000259" key="3">
    <source>
        <dbReference type="PROSITE" id="PS50102"/>
    </source>
</evidence>
<dbReference type="Pfam" id="PF00076">
    <property type="entry name" value="RRM_1"/>
    <property type="match status" value="2"/>
</dbReference>